<evidence type="ECO:0000313" key="2">
    <source>
        <dbReference type="Proteomes" id="UP000578686"/>
    </source>
</evidence>
<dbReference type="Proteomes" id="UP000578686">
    <property type="component" value="Unassembled WGS sequence"/>
</dbReference>
<evidence type="ECO:0000313" key="1">
    <source>
        <dbReference type="EMBL" id="NJQ04259.1"/>
    </source>
</evidence>
<accession>A0A7X6HXK1</accession>
<proteinExistence type="predicted"/>
<protein>
    <submittedName>
        <fullName evidence="1">Uncharacterized protein</fullName>
    </submittedName>
</protein>
<name>A0A7X6HXK1_9ACTN</name>
<reference evidence="1 2" key="1">
    <citation type="submission" date="2020-03" db="EMBL/GenBank/DDBJ databases">
        <title>Draft genome of Streptomyces sp. ventii, isolated from the Axial Seamount in the Pacific Ocean, and resequencing of the two type strains Streptomyces lonarensis strain NCL 716 and Streptomyces bohaiensis strain 11A07.</title>
        <authorList>
            <person name="Loughran R.M."/>
            <person name="Pfannmuller K.M."/>
            <person name="Wasson B.J."/>
            <person name="Deadmond M.C."/>
            <person name="Paddock B.E."/>
            <person name="Koyack M.J."/>
            <person name="Gallegos D.A."/>
            <person name="Mitchell E.A."/>
            <person name="Ushijima B."/>
            <person name="Saw J.H."/>
            <person name="Mcphail K.L."/>
            <person name="Videau P."/>
        </authorList>
    </citation>
    <scope>NUCLEOTIDE SEQUENCE [LARGE SCALE GENOMIC DNA]</scope>
    <source>
        <strain evidence="1 2">NCL716</strain>
    </source>
</reference>
<sequence length="89" mass="10001">MADDTERETTATKELDKLTAAFHRAERSLDRARDALHEGIVRHLREQNAKPSVVSRHTPYDRNYVRGLAKAAGVPPVREPRARAADKGE</sequence>
<keyword evidence="2" id="KW-1185">Reference proteome</keyword>
<gene>
    <name evidence="1" type="ORF">HCN56_01375</name>
</gene>
<organism evidence="1 2">
    <name type="scientific">Streptomyces lonarensis</name>
    <dbReference type="NCBI Taxonomy" id="700599"/>
    <lineage>
        <taxon>Bacteria</taxon>
        <taxon>Bacillati</taxon>
        <taxon>Actinomycetota</taxon>
        <taxon>Actinomycetes</taxon>
        <taxon>Kitasatosporales</taxon>
        <taxon>Streptomycetaceae</taxon>
        <taxon>Streptomyces</taxon>
    </lineage>
</organism>
<dbReference type="RefSeq" id="WP_167967558.1">
    <property type="nucleotide sequence ID" value="NZ_BHZG01000011.1"/>
</dbReference>
<comment type="caution">
    <text evidence="1">The sequence shown here is derived from an EMBL/GenBank/DDBJ whole genome shotgun (WGS) entry which is preliminary data.</text>
</comment>
<dbReference type="EMBL" id="JAAVJD010000004">
    <property type="protein sequence ID" value="NJQ04259.1"/>
    <property type="molecule type" value="Genomic_DNA"/>
</dbReference>
<dbReference type="AlphaFoldDB" id="A0A7X6HXK1"/>